<comment type="catalytic activity">
    <reaction evidence="8">
        <text>L-glutamate + ATP = L-glutamyl 5-phosphate + ADP</text>
        <dbReference type="Rhea" id="RHEA:14877"/>
        <dbReference type="ChEBI" id="CHEBI:29985"/>
        <dbReference type="ChEBI" id="CHEBI:30616"/>
        <dbReference type="ChEBI" id="CHEBI:58274"/>
        <dbReference type="ChEBI" id="CHEBI:456216"/>
        <dbReference type="EC" id="2.7.2.11"/>
    </reaction>
</comment>
<dbReference type="PANTHER" id="PTHR43654:SF1">
    <property type="entry name" value="ISOPENTENYL PHOSPHATE KINASE"/>
    <property type="match status" value="1"/>
</dbReference>
<evidence type="ECO:0000256" key="6">
    <source>
        <dbReference type="ARBA" id="ARBA00022777"/>
    </source>
</evidence>
<reference evidence="10 11" key="1">
    <citation type="journal article" date="2018" name="Microbiome">
        <title>Fine metagenomic profile of the Mediterranean stratified and mixed water columns revealed by assembly and recruitment.</title>
        <authorList>
            <person name="Haro-Moreno J.M."/>
            <person name="Lopez-Perez M."/>
            <person name="De La Torre J.R."/>
            <person name="Picazo A."/>
            <person name="Camacho A."/>
            <person name="Rodriguez-Valera F."/>
        </authorList>
    </citation>
    <scope>NUCLEOTIDE SEQUENCE [LARGE SCALE GENOMIC DNA]</scope>
    <source>
        <strain evidence="10">MED-G55</strain>
    </source>
</reference>
<sequence>MNTETQHKTATTLTQAKRLIVKVGSSLLMQGKDGTLNTAWMATLGEDLAAARARGQDVILVSSGAIALGRGCLGLSDAPLSLEQSQAAAAAGQISLAHAWQEALGPQGMTIAQILLTLEDTEQRRRYLNARSTLNALLDFGAVPVINENDTVATQEIRYGDNDRLAARVTSMVSGDCLVLLSDIDGLYSDADRIGDAEAHIAEIPDITQDVLAMAGENAGHFGSGGMKTKLEAARIATDAGASMILASGRDTHPIRNILDGNGKCTLFGTKASPRTARKDWIAASLHLGGYVHIDEGAVKALQDGKSLLPIGIKSVSGDFERGDCVAILGPDEVEIARGLVEHSSNSAINIIGKQTAEIVNELSYDGRTEMVHRDNLVMTQNRGGEYDA</sequence>
<feature type="binding site" evidence="8">
    <location>
        <begin position="182"/>
        <end position="183"/>
    </location>
    <ligand>
        <name>ATP</name>
        <dbReference type="ChEBI" id="CHEBI:30616"/>
    </ligand>
</feature>
<feature type="binding site" evidence="8">
    <location>
        <position position="150"/>
    </location>
    <ligand>
        <name>substrate</name>
    </ligand>
</feature>
<evidence type="ECO:0000256" key="8">
    <source>
        <dbReference type="HAMAP-Rule" id="MF_00456"/>
    </source>
</evidence>
<dbReference type="CDD" id="cd21157">
    <property type="entry name" value="PUA_G5K"/>
    <property type="match status" value="1"/>
</dbReference>
<dbReference type="CDD" id="cd04242">
    <property type="entry name" value="AAK_G5K_ProB"/>
    <property type="match status" value="1"/>
</dbReference>
<dbReference type="FunFam" id="3.40.1160.10:FF:000018">
    <property type="entry name" value="Glutamate 5-kinase"/>
    <property type="match status" value="1"/>
</dbReference>
<dbReference type="AlphaFoldDB" id="A0A368E0Y1"/>
<gene>
    <name evidence="8" type="primary">proB</name>
    <name evidence="10" type="ORF">DBW69_04020</name>
</gene>
<dbReference type="InterPro" id="IPR019797">
    <property type="entry name" value="Glutamate_5-kinase_CS"/>
</dbReference>
<dbReference type="NCBIfam" id="TIGR01027">
    <property type="entry name" value="proB"/>
    <property type="match status" value="1"/>
</dbReference>
<proteinExistence type="inferred from homology"/>
<dbReference type="UniPathway" id="UPA00098">
    <property type="reaction ID" value="UER00359"/>
</dbReference>
<dbReference type="GO" id="GO:0004349">
    <property type="term" value="F:glutamate 5-kinase activity"/>
    <property type="evidence" value="ECO:0007669"/>
    <property type="project" value="UniProtKB-UniRule"/>
</dbReference>
<dbReference type="PROSITE" id="PS50890">
    <property type="entry name" value="PUA"/>
    <property type="match status" value="1"/>
</dbReference>
<dbReference type="SUPFAM" id="SSF88697">
    <property type="entry name" value="PUA domain-like"/>
    <property type="match status" value="1"/>
</dbReference>
<keyword evidence="6 8" id="KW-0418">Kinase</keyword>
<comment type="pathway">
    <text evidence="8">Amino-acid biosynthesis; L-proline biosynthesis; L-glutamate 5-semialdehyde from L-glutamate: step 1/2.</text>
</comment>
<dbReference type="EC" id="2.7.2.11" evidence="8"/>
<dbReference type="PANTHER" id="PTHR43654">
    <property type="entry name" value="GLUTAMATE 5-KINASE"/>
    <property type="match status" value="1"/>
</dbReference>
<dbReference type="Proteomes" id="UP000252132">
    <property type="component" value="Unassembled WGS sequence"/>
</dbReference>
<dbReference type="InterPro" id="IPR041739">
    <property type="entry name" value="G5K_ProB"/>
</dbReference>
<dbReference type="InterPro" id="IPR036974">
    <property type="entry name" value="PUA_sf"/>
</dbReference>
<organism evidence="10 11">
    <name type="scientific">PS1 clade bacterium</name>
    <dbReference type="NCBI Taxonomy" id="2175152"/>
    <lineage>
        <taxon>Bacteria</taxon>
        <taxon>Pseudomonadati</taxon>
        <taxon>Pseudomonadota</taxon>
        <taxon>Alphaproteobacteria</taxon>
        <taxon>PS1 clade</taxon>
    </lineage>
</organism>
<dbReference type="HAMAP" id="MF_00456">
    <property type="entry name" value="ProB"/>
    <property type="match status" value="1"/>
</dbReference>
<dbReference type="EMBL" id="QOQF01000011">
    <property type="protein sequence ID" value="RCL77196.1"/>
    <property type="molecule type" value="Genomic_DNA"/>
</dbReference>
<keyword evidence="7 8" id="KW-0067">ATP-binding</keyword>
<dbReference type="InterPro" id="IPR002478">
    <property type="entry name" value="PUA"/>
</dbReference>
<dbReference type="Gene3D" id="3.40.1160.10">
    <property type="entry name" value="Acetylglutamate kinase-like"/>
    <property type="match status" value="1"/>
</dbReference>
<feature type="binding site" evidence="8">
    <location>
        <begin position="224"/>
        <end position="230"/>
    </location>
    <ligand>
        <name>ATP</name>
        <dbReference type="ChEBI" id="CHEBI:30616"/>
    </ligand>
</feature>
<dbReference type="GO" id="GO:0005829">
    <property type="term" value="C:cytosol"/>
    <property type="evidence" value="ECO:0007669"/>
    <property type="project" value="TreeGrafter"/>
</dbReference>
<dbReference type="InterPro" id="IPR001048">
    <property type="entry name" value="Asp/Glu/Uridylate_kinase"/>
</dbReference>
<evidence type="ECO:0000313" key="10">
    <source>
        <dbReference type="EMBL" id="RCL77196.1"/>
    </source>
</evidence>
<dbReference type="InterPro" id="IPR015947">
    <property type="entry name" value="PUA-like_sf"/>
</dbReference>
<dbReference type="InterPro" id="IPR001057">
    <property type="entry name" value="Glu/AcGlu_kinase"/>
</dbReference>
<feature type="binding site" evidence="8">
    <location>
        <position position="162"/>
    </location>
    <ligand>
        <name>substrate</name>
    </ligand>
</feature>
<dbReference type="PIRSF" id="PIRSF000729">
    <property type="entry name" value="GK"/>
    <property type="match status" value="1"/>
</dbReference>
<evidence type="ECO:0000259" key="9">
    <source>
        <dbReference type="SMART" id="SM00359"/>
    </source>
</evidence>
<comment type="caution">
    <text evidence="10">The sequence shown here is derived from an EMBL/GenBank/DDBJ whole genome shotgun (WGS) entry which is preliminary data.</text>
</comment>
<keyword evidence="2 8" id="KW-0028">Amino-acid biosynthesis</keyword>
<feature type="binding site" evidence="8">
    <location>
        <position position="22"/>
    </location>
    <ligand>
        <name>ATP</name>
        <dbReference type="ChEBI" id="CHEBI:30616"/>
    </ligand>
</feature>
<evidence type="ECO:0000313" key="11">
    <source>
        <dbReference type="Proteomes" id="UP000252132"/>
    </source>
</evidence>
<dbReference type="GO" id="GO:0055129">
    <property type="term" value="P:L-proline biosynthetic process"/>
    <property type="evidence" value="ECO:0007669"/>
    <property type="project" value="UniProtKB-UniRule"/>
</dbReference>
<keyword evidence="3 8" id="KW-0641">Proline biosynthesis</keyword>
<dbReference type="InterPro" id="IPR036393">
    <property type="entry name" value="AceGlu_kinase-like_sf"/>
</dbReference>
<dbReference type="SMART" id="SM00359">
    <property type="entry name" value="PUA"/>
    <property type="match status" value="1"/>
</dbReference>
<accession>A0A368E0Y1</accession>
<dbReference type="PROSITE" id="PS00902">
    <property type="entry name" value="GLUTAMATE_5_KINASE"/>
    <property type="match status" value="1"/>
</dbReference>
<keyword evidence="1 8" id="KW-0963">Cytoplasm</keyword>
<dbReference type="InterPro" id="IPR011529">
    <property type="entry name" value="Glu_5kinase"/>
</dbReference>
<comment type="function">
    <text evidence="8">Catalyzes the transfer of a phosphate group to glutamate to form L-glutamate 5-phosphate.</text>
</comment>
<evidence type="ECO:0000256" key="4">
    <source>
        <dbReference type="ARBA" id="ARBA00022679"/>
    </source>
</evidence>
<protein>
    <recommendedName>
        <fullName evidence="8">Glutamate 5-kinase</fullName>
        <ecNumber evidence="8">2.7.2.11</ecNumber>
    </recommendedName>
    <alternativeName>
        <fullName evidence="8">Gamma-glutamyl kinase</fullName>
        <shortName evidence="8">GK</shortName>
    </alternativeName>
</protein>
<dbReference type="Pfam" id="PF00696">
    <property type="entry name" value="AA_kinase"/>
    <property type="match status" value="1"/>
</dbReference>
<dbReference type="InterPro" id="IPR005715">
    <property type="entry name" value="Glu_5kinase/COase_Synthase"/>
</dbReference>
<dbReference type="SUPFAM" id="SSF53633">
    <property type="entry name" value="Carbamate kinase-like"/>
    <property type="match status" value="1"/>
</dbReference>
<dbReference type="PRINTS" id="PR00474">
    <property type="entry name" value="GLU5KINASE"/>
</dbReference>
<dbReference type="Gene3D" id="2.30.130.10">
    <property type="entry name" value="PUA domain"/>
    <property type="match status" value="1"/>
</dbReference>
<evidence type="ECO:0000256" key="7">
    <source>
        <dbReference type="ARBA" id="ARBA00022840"/>
    </source>
</evidence>
<evidence type="ECO:0000256" key="3">
    <source>
        <dbReference type="ARBA" id="ARBA00022650"/>
    </source>
</evidence>
<evidence type="ECO:0000256" key="1">
    <source>
        <dbReference type="ARBA" id="ARBA00022490"/>
    </source>
</evidence>
<evidence type="ECO:0000256" key="5">
    <source>
        <dbReference type="ARBA" id="ARBA00022741"/>
    </source>
</evidence>
<feature type="domain" description="PUA" evidence="9">
    <location>
        <begin position="290"/>
        <end position="372"/>
    </location>
</feature>
<keyword evidence="5 8" id="KW-0547">Nucleotide-binding</keyword>
<keyword evidence="4 8" id="KW-0808">Transferase</keyword>
<comment type="subcellular location">
    <subcellularLocation>
        <location evidence="8">Cytoplasm</location>
    </subcellularLocation>
</comment>
<dbReference type="GO" id="GO:0005524">
    <property type="term" value="F:ATP binding"/>
    <property type="evidence" value="ECO:0007669"/>
    <property type="project" value="UniProtKB-KW"/>
</dbReference>
<comment type="similarity">
    <text evidence="8">Belongs to the glutamate 5-kinase family.</text>
</comment>
<name>A0A368E0Y1_9PROT</name>
<dbReference type="Pfam" id="PF01472">
    <property type="entry name" value="PUA"/>
    <property type="match status" value="1"/>
</dbReference>
<feature type="binding site" evidence="8">
    <location>
        <position position="63"/>
    </location>
    <ligand>
        <name>substrate</name>
    </ligand>
</feature>
<dbReference type="GO" id="GO:0003723">
    <property type="term" value="F:RNA binding"/>
    <property type="evidence" value="ECO:0007669"/>
    <property type="project" value="InterPro"/>
</dbReference>
<evidence type="ECO:0000256" key="2">
    <source>
        <dbReference type="ARBA" id="ARBA00022605"/>
    </source>
</evidence>